<accession>A0ABX7NTE8</accession>
<name>A0ABX7NTE8_9BACT</name>
<organism evidence="1 2">
    <name type="scientific">Pyxidicoccus parkwayensis</name>
    <dbReference type="NCBI Taxonomy" id="2813578"/>
    <lineage>
        <taxon>Bacteria</taxon>
        <taxon>Pseudomonadati</taxon>
        <taxon>Myxococcota</taxon>
        <taxon>Myxococcia</taxon>
        <taxon>Myxococcales</taxon>
        <taxon>Cystobacterineae</taxon>
        <taxon>Myxococcaceae</taxon>
        <taxon>Pyxidicoccus</taxon>
    </lineage>
</organism>
<evidence type="ECO:0000313" key="2">
    <source>
        <dbReference type="Proteomes" id="UP000662747"/>
    </source>
</evidence>
<keyword evidence="2" id="KW-1185">Reference proteome</keyword>
<protein>
    <submittedName>
        <fullName evidence="1">Uncharacterized protein</fullName>
    </submittedName>
</protein>
<dbReference type="EMBL" id="CP071090">
    <property type="protein sequence ID" value="QSQ22166.1"/>
    <property type="molecule type" value="Genomic_DNA"/>
</dbReference>
<evidence type="ECO:0000313" key="1">
    <source>
        <dbReference type="EMBL" id="QSQ22166.1"/>
    </source>
</evidence>
<reference evidence="1 2" key="1">
    <citation type="submission" date="2021-02" db="EMBL/GenBank/DDBJ databases">
        <title>De Novo genome assembly of isolated myxobacteria.</title>
        <authorList>
            <person name="Stevens D.C."/>
        </authorList>
    </citation>
    <scope>NUCLEOTIDE SEQUENCE [LARGE SCALE GENOMIC DNA]</scope>
    <source>
        <strain evidence="2">SCPEA02</strain>
    </source>
</reference>
<dbReference type="RefSeq" id="WP_206723743.1">
    <property type="nucleotide sequence ID" value="NZ_CP071090.1"/>
</dbReference>
<dbReference type="Proteomes" id="UP000662747">
    <property type="component" value="Chromosome"/>
</dbReference>
<sequence length="81" mass="8773">MRQVGEKIGGGAVGDASWELTYVGGVGRGGVGKGVYNWQIVIRKNGKEHITTWMAGDDEEAAIHYAEFSFKEDAGIPPHLR</sequence>
<gene>
    <name evidence="1" type="ORF">JY651_44740</name>
</gene>
<proteinExistence type="predicted"/>